<dbReference type="SUPFAM" id="SSF54427">
    <property type="entry name" value="NTF2-like"/>
    <property type="match status" value="1"/>
</dbReference>
<dbReference type="RefSeq" id="WP_100255013.1">
    <property type="nucleotide sequence ID" value="NZ_CP015819.1"/>
</dbReference>
<dbReference type="Proteomes" id="UP000231179">
    <property type="component" value="Chromosome"/>
</dbReference>
<dbReference type="KEGG" id="scla:SCLARK_001685"/>
<dbReference type="InterPro" id="IPR032710">
    <property type="entry name" value="NTF2-like_dom_sf"/>
</dbReference>
<accession>A0A1Y0L391</accession>
<evidence type="ECO:0000259" key="1">
    <source>
        <dbReference type="Pfam" id="PF12680"/>
    </source>
</evidence>
<dbReference type="EMBL" id="CP024870">
    <property type="protein sequence ID" value="ATX71481.1"/>
    <property type="molecule type" value="Genomic_DNA"/>
</dbReference>
<dbReference type="OrthoDB" id="391735at2"/>
<reference evidence="2 3" key="1">
    <citation type="submission" date="2017-11" db="EMBL/GenBank/DDBJ databases">
        <title>Complete genome sequence of Spiroplasma clarkii CN-5 (DSM 19994).</title>
        <authorList>
            <person name="Tsai Y.-M."/>
            <person name="Chang A."/>
            <person name="Lo W.-S."/>
            <person name="Kuo C.-H."/>
        </authorList>
    </citation>
    <scope>NUCLEOTIDE SEQUENCE [LARGE SCALE GENOMIC DNA]</scope>
    <source>
        <strain evidence="2 3">CN-5</strain>
    </source>
</reference>
<keyword evidence="3" id="KW-1185">Reference proteome</keyword>
<name>A0A1Y0L391_9MOLU</name>
<dbReference type="Pfam" id="PF12680">
    <property type="entry name" value="SnoaL_2"/>
    <property type="match status" value="1"/>
</dbReference>
<proteinExistence type="predicted"/>
<evidence type="ECO:0000313" key="2">
    <source>
        <dbReference type="EMBL" id="ATX71481.1"/>
    </source>
</evidence>
<evidence type="ECO:0000313" key="3">
    <source>
        <dbReference type="Proteomes" id="UP000231179"/>
    </source>
</evidence>
<dbReference type="AlphaFoldDB" id="A0A1Y0L391"/>
<feature type="domain" description="SnoaL-like" evidence="1">
    <location>
        <begin position="7"/>
        <end position="107"/>
    </location>
</feature>
<dbReference type="Gene3D" id="3.10.450.50">
    <property type="match status" value="1"/>
</dbReference>
<organism evidence="2 3">
    <name type="scientific">Spiroplasma clarkii</name>
    <dbReference type="NCBI Taxonomy" id="2139"/>
    <lineage>
        <taxon>Bacteria</taxon>
        <taxon>Bacillati</taxon>
        <taxon>Mycoplasmatota</taxon>
        <taxon>Mollicutes</taxon>
        <taxon>Entomoplasmatales</taxon>
        <taxon>Spiroplasmataceae</taxon>
        <taxon>Spiroplasma</taxon>
    </lineage>
</organism>
<dbReference type="InterPro" id="IPR037401">
    <property type="entry name" value="SnoaL-like"/>
</dbReference>
<protein>
    <recommendedName>
        <fullName evidence="1">SnoaL-like domain-containing protein</fullName>
    </recommendedName>
</protein>
<sequence>MKNKEVVVKFFTALSKGDWKLMNNLYSKDVAFSDTVFGELNYSQITNLWEMLLTENPDLSANFKIVEDGEVVKVQWVMVSKFGQKHRKVILNILSTLEVSKGKIIKHNDHFDFKKWAKQALGIIGWMLGSKQSFKNRIKEEAFIKLNSFIDAKQSSQLGSVASKTSSTNTQLEK</sequence>
<gene>
    <name evidence="2" type="ORF">SCLAR_v1c11810</name>
</gene>